<protein>
    <submittedName>
        <fullName evidence="3">Uncharacterized protein</fullName>
    </submittedName>
</protein>
<dbReference type="Proteomes" id="UP000236546">
    <property type="component" value="Unassembled WGS sequence"/>
</dbReference>
<evidence type="ECO:0000256" key="1">
    <source>
        <dbReference type="SAM" id="MobiDB-lite"/>
    </source>
</evidence>
<feature type="transmembrane region" description="Helical" evidence="2">
    <location>
        <begin position="55"/>
        <end position="78"/>
    </location>
</feature>
<accession>A0A2K0TPI6</accession>
<organism evidence="3 4">
    <name type="scientific">Trichoderma gamsii</name>
    <dbReference type="NCBI Taxonomy" id="398673"/>
    <lineage>
        <taxon>Eukaryota</taxon>
        <taxon>Fungi</taxon>
        <taxon>Dikarya</taxon>
        <taxon>Ascomycota</taxon>
        <taxon>Pezizomycotina</taxon>
        <taxon>Sordariomycetes</taxon>
        <taxon>Hypocreomycetidae</taxon>
        <taxon>Hypocreales</taxon>
        <taxon>Hypocreaceae</taxon>
        <taxon>Trichoderma</taxon>
    </lineage>
</organism>
<reference evidence="3 4" key="1">
    <citation type="submission" date="2017-02" db="EMBL/GenBank/DDBJ databases">
        <title>Genomes of Trichoderma spp. with biocontrol activity.</title>
        <authorList>
            <person name="Gardiner D."/>
            <person name="Kazan K."/>
            <person name="Vos C."/>
            <person name="Harvey P."/>
        </authorList>
    </citation>
    <scope>NUCLEOTIDE SEQUENCE [LARGE SCALE GENOMIC DNA]</scope>
    <source>
        <strain evidence="3 4">A5MH</strain>
    </source>
</reference>
<feature type="compositionally biased region" description="Basic and acidic residues" evidence="1">
    <location>
        <begin position="112"/>
        <end position="123"/>
    </location>
</feature>
<evidence type="ECO:0000256" key="2">
    <source>
        <dbReference type="SAM" id="Phobius"/>
    </source>
</evidence>
<sequence length="129" mass="14137">MNEASDIMKLLVAHGGTDLQANDPAYLNFLLQQVLKAQKVDHDERDKPWKLTHRWWLQYLAGIIGVSIFGASITFGVLTTSSNASSVETSNHTSGTSNEPGTQDSNGTHSSPRFDEGTLDRPPARRSRA</sequence>
<keyword evidence="2" id="KW-0472">Membrane</keyword>
<keyword evidence="2" id="KW-1133">Transmembrane helix</keyword>
<dbReference type="AlphaFoldDB" id="A0A2K0TPI6"/>
<proteinExistence type="predicted"/>
<keyword evidence="2" id="KW-0812">Transmembrane</keyword>
<name>A0A2K0TPI6_9HYPO</name>
<feature type="compositionally biased region" description="Polar residues" evidence="1">
    <location>
        <begin position="84"/>
        <end position="111"/>
    </location>
</feature>
<feature type="region of interest" description="Disordered" evidence="1">
    <location>
        <begin position="84"/>
        <end position="129"/>
    </location>
</feature>
<evidence type="ECO:0000313" key="3">
    <source>
        <dbReference type="EMBL" id="PNP47432.1"/>
    </source>
</evidence>
<comment type="caution">
    <text evidence="3">The sequence shown here is derived from an EMBL/GenBank/DDBJ whole genome shotgun (WGS) entry which is preliminary data.</text>
</comment>
<dbReference type="EMBL" id="MTYH01000013">
    <property type="protein sequence ID" value="PNP47432.1"/>
    <property type="molecule type" value="Genomic_DNA"/>
</dbReference>
<dbReference type="OrthoDB" id="3599804at2759"/>
<evidence type="ECO:0000313" key="4">
    <source>
        <dbReference type="Proteomes" id="UP000236546"/>
    </source>
</evidence>
<gene>
    <name evidence="3" type="ORF">TGAMA5MH_01251</name>
</gene>